<organism evidence="2 3">
    <name type="scientific">Leuconostoc pseudomesenteroides</name>
    <dbReference type="NCBI Taxonomy" id="33968"/>
    <lineage>
        <taxon>Bacteria</taxon>
        <taxon>Bacillati</taxon>
        <taxon>Bacillota</taxon>
        <taxon>Bacilli</taxon>
        <taxon>Lactobacillales</taxon>
        <taxon>Lactobacillaceae</taxon>
        <taxon>Leuconostoc</taxon>
    </lineage>
</organism>
<reference evidence="2 3" key="1">
    <citation type="journal article" date="2017" name="Front. Microbiol.">
        <title>Genomic Characterization of Dairy Associated Leuconostoc Species and Diversity of Leuconostocs in Undefined Mixed Mesophilic Starter Cultures.</title>
        <authorList>
            <person name="Frantzen C.A."/>
            <person name="Kot W."/>
            <person name="Pedersen T.B."/>
            <person name="Ardo Y.M."/>
            <person name="Broadbent J.R."/>
            <person name="Neve H."/>
            <person name="Hansen L.H."/>
            <person name="Dal Bello F."/>
            <person name="Ostlie H.M."/>
            <person name="Kleppen H.P."/>
            <person name="Vogensen F.K."/>
            <person name="Holo H."/>
        </authorList>
    </citation>
    <scope>NUCLEOTIDE SEQUENCE [LARGE SCALE GENOMIC DNA]</scope>
    <source>
        <strain evidence="2 3">LMGCF08</strain>
    </source>
</reference>
<dbReference type="Gene3D" id="3.10.180.10">
    <property type="entry name" value="2,3-Dihydroxybiphenyl 1,2-Dioxygenase, domain 1"/>
    <property type="match status" value="2"/>
</dbReference>
<gene>
    <name evidence="2" type="ORF">BMR96_00800</name>
</gene>
<dbReference type="PROSITE" id="PS51819">
    <property type="entry name" value="VOC"/>
    <property type="match status" value="1"/>
</dbReference>
<dbReference type="STRING" id="33968.BMS77_02335"/>
<evidence type="ECO:0000313" key="3">
    <source>
        <dbReference type="Proteomes" id="UP000192288"/>
    </source>
</evidence>
<dbReference type="SUPFAM" id="SSF54593">
    <property type="entry name" value="Glyoxalase/Bleomycin resistance protein/Dihydroxybiphenyl dioxygenase"/>
    <property type="match status" value="2"/>
</dbReference>
<dbReference type="InterPro" id="IPR004360">
    <property type="entry name" value="Glyas_Fos-R_dOase_dom"/>
</dbReference>
<proteinExistence type="predicted"/>
<dbReference type="InterPro" id="IPR037523">
    <property type="entry name" value="VOC_core"/>
</dbReference>
<dbReference type="RefSeq" id="WP_004916046.1">
    <property type="nucleotide sequence ID" value="NZ_MPLS01000002.1"/>
</dbReference>
<feature type="domain" description="VOC" evidence="1">
    <location>
        <begin position="147"/>
        <end position="262"/>
    </location>
</feature>
<sequence>MKTHHVSLLTGNFKQNAHFYVDILGLRFIKNSINQANPHMRHVYYGDFIGTPGTVVTFFPDAKLDRPRVDGKMFFNGLHFGVPAGALPYWQERLLSFNLPATIDGRGILHTQDFDAIPIEIKAVNQQQFDWHINFMSDVPANKQITGILGAELHVPDVVATANFFEQLFSDYGVVVKGNVINLADEQAIYLYETPNDAPESKFGKGSTDHFALAVESSQDLDYLWARAEEQGWRREVYIDRGYFNSIYFIEPGGNRVEVATTNPGFTLDESVQDLGTTFALPPRFDANKEVLRKWWADQGVLFDDYQPYSGTGRVNNAKVVAIHDQTGNTRND</sequence>
<protein>
    <submittedName>
        <fullName evidence="2">Glyoxalase</fullName>
    </submittedName>
</protein>
<dbReference type="PANTHER" id="PTHR36110">
    <property type="entry name" value="RING-CLEAVING DIOXYGENASE MHQE-RELATED"/>
    <property type="match status" value="1"/>
</dbReference>
<comment type="caution">
    <text evidence="2">The sequence shown here is derived from an EMBL/GenBank/DDBJ whole genome shotgun (WGS) entry which is preliminary data.</text>
</comment>
<accession>A0A1X0VG71</accession>
<dbReference type="InterPro" id="IPR029068">
    <property type="entry name" value="Glyas_Bleomycin-R_OHBP_Dase"/>
</dbReference>
<dbReference type="eggNOG" id="COG0346">
    <property type="taxonomic scope" value="Bacteria"/>
</dbReference>
<dbReference type="EMBL" id="MPLS01000002">
    <property type="protein sequence ID" value="ORI98576.1"/>
    <property type="molecule type" value="Genomic_DNA"/>
</dbReference>
<dbReference type="PANTHER" id="PTHR36110:SF4">
    <property type="entry name" value="RING-CLEAVING DIOXYGENASE MHQA-RELATED"/>
    <property type="match status" value="1"/>
</dbReference>
<dbReference type="Pfam" id="PF00903">
    <property type="entry name" value="Glyoxalase"/>
    <property type="match status" value="1"/>
</dbReference>
<evidence type="ECO:0000313" key="2">
    <source>
        <dbReference type="EMBL" id="ORI98576.1"/>
    </source>
</evidence>
<evidence type="ECO:0000259" key="1">
    <source>
        <dbReference type="PROSITE" id="PS51819"/>
    </source>
</evidence>
<dbReference type="Proteomes" id="UP000192288">
    <property type="component" value="Unassembled WGS sequence"/>
</dbReference>
<dbReference type="InterPro" id="IPR052537">
    <property type="entry name" value="Extradiol_RC_dioxygenase"/>
</dbReference>
<dbReference type="AlphaFoldDB" id="A0A1X0VG71"/>
<name>A0A1X0VG71_LEUPS</name>